<dbReference type="AlphaFoldDB" id="A0A7X0UBE3"/>
<dbReference type="Pfam" id="PF13508">
    <property type="entry name" value="Acetyltransf_7"/>
    <property type="match status" value="1"/>
</dbReference>
<sequence>MTTIHLRPELPGDEQAIEAVTVAAFEHAPHSSHTEQFIVRALRARGQLAVSLVAVEQGAEVDGDLDGEVQGVEHIVGHVAISPVVLDPAPAGGGWYGLGPISVVPACQGRGIGAQLMRQALAQLQALPGAAGCVVLGDPAYYTRFGFRAEPALVLPGVPPEYFMALAFAGPVPAGTVRYSEAFEARA</sequence>
<dbReference type="Proteomes" id="UP000575083">
    <property type="component" value="Unassembled WGS sequence"/>
</dbReference>
<evidence type="ECO:0000313" key="3">
    <source>
        <dbReference type="Proteomes" id="UP000575083"/>
    </source>
</evidence>
<protein>
    <submittedName>
        <fullName evidence="2">Putative acetyltransferase</fullName>
        <ecNumber evidence="2">2.3.1.-</ecNumber>
    </submittedName>
</protein>
<dbReference type="EC" id="2.3.1.-" evidence="2"/>
<accession>A0A7X0UBE3</accession>
<name>A0A7X0UBE3_9BURK</name>
<keyword evidence="2" id="KW-0808">Transferase</keyword>
<dbReference type="InterPro" id="IPR000182">
    <property type="entry name" value="GNAT_dom"/>
</dbReference>
<reference evidence="2 3" key="1">
    <citation type="submission" date="2020-08" db="EMBL/GenBank/DDBJ databases">
        <title>Functional genomics of gut bacteria from endangered species of beetles.</title>
        <authorList>
            <person name="Carlos-Shanley C."/>
        </authorList>
    </citation>
    <scope>NUCLEOTIDE SEQUENCE [LARGE SCALE GENOMIC DNA]</scope>
    <source>
        <strain evidence="2 3">S00198</strain>
    </source>
</reference>
<keyword evidence="2" id="KW-0012">Acyltransferase</keyword>
<comment type="caution">
    <text evidence="2">The sequence shown here is derived from an EMBL/GenBank/DDBJ whole genome shotgun (WGS) entry which is preliminary data.</text>
</comment>
<dbReference type="GO" id="GO:0016747">
    <property type="term" value="F:acyltransferase activity, transferring groups other than amino-acyl groups"/>
    <property type="evidence" value="ECO:0007669"/>
    <property type="project" value="InterPro"/>
</dbReference>
<feature type="domain" description="N-acetyltransferase" evidence="1">
    <location>
        <begin position="4"/>
        <end position="169"/>
    </location>
</feature>
<dbReference type="PROSITE" id="PS51186">
    <property type="entry name" value="GNAT"/>
    <property type="match status" value="1"/>
</dbReference>
<dbReference type="EMBL" id="JACHLK010000012">
    <property type="protein sequence ID" value="MBB6562291.1"/>
    <property type="molecule type" value="Genomic_DNA"/>
</dbReference>
<dbReference type="RefSeq" id="WP_184862150.1">
    <property type="nucleotide sequence ID" value="NZ_JACHLK010000012.1"/>
</dbReference>
<gene>
    <name evidence="2" type="ORF">HNP48_005001</name>
</gene>
<proteinExistence type="predicted"/>
<dbReference type="InterPro" id="IPR016181">
    <property type="entry name" value="Acyl_CoA_acyltransferase"/>
</dbReference>
<keyword evidence="3" id="KW-1185">Reference proteome</keyword>
<dbReference type="Gene3D" id="3.40.630.30">
    <property type="match status" value="1"/>
</dbReference>
<dbReference type="CDD" id="cd04301">
    <property type="entry name" value="NAT_SF"/>
    <property type="match status" value="1"/>
</dbReference>
<dbReference type="SUPFAM" id="SSF55729">
    <property type="entry name" value="Acyl-CoA N-acyltransferases (Nat)"/>
    <property type="match status" value="1"/>
</dbReference>
<evidence type="ECO:0000313" key="2">
    <source>
        <dbReference type="EMBL" id="MBB6562291.1"/>
    </source>
</evidence>
<organism evidence="2 3">
    <name type="scientific">Acidovorax soli</name>
    <dbReference type="NCBI Taxonomy" id="592050"/>
    <lineage>
        <taxon>Bacteria</taxon>
        <taxon>Pseudomonadati</taxon>
        <taxon>Pseudomonadota</taxon>
        <taxon>Betaproteobacteria</taxon>
        <taxon>Burkholderiales</taxon>
        <taxon>Comamonadaceae</taxon>
        <taxon>Acidovorax</taxon>
    </lineage>
</organism>
<evidence type="ECO:0000259" key="1">
    <source>
        <dbReference type="PROSITE" id="PS51186"/>
    </source>
</evidence>